<dbReference type="Gene3D" id="3.40.50.300">
    <property type="entry name" value="P-loop containing nucleotide triphosphate hydrolases"/>
    <property type="match status" value="1"/>
</dbReference>
<protein>
    <submittedName>
        <fullName evidence="6">Dipeptide/oligopeptide/nickel ABC transporter, ATP-binding protein</fullName>
    </submittedName>
</protein>
<comment type="similarity">
    <text evidence="1">Belongs to the ABC transporter superfamily.</text>
</comment>
<evidence type="ECO:0000256" key="3">
    <source>
        <dbReference type="ARBA" id="ARBA00022741"/>
    </source>
</evidence>
<organism evidence="6 7">
    <name type="scientific">Campylobacter mucosalis CCUG 21559</name>
    <dbReference type="NCBI Taxonomy" id="1032067"/>
    <lineage>
        <taxon>Bacteria</taxon>
        <taxon>Pseudomonadati</taxon>
        <taxon>Campylobacterota</taxon>
        <taxon>Epsilonproteobacteria</taxon>
        <taxon>Campylobacterales</taxon>
        <taxon>Campylobacteraceae</taxon>
        <taxon>Campylobacter</taxon>
    </lineage>
</organism>
<keyword evidence="3" id="KW-0547">Nucleotide-binding</keyword>
<keyword evidence="7" id="KW-1185">Reference proteome</keyword>
<dbReference type="Pfam" id="PF00005">
    <property type="entry name" value="ABC_tran"/>
    <property type="match status" value="1"/>
</dbReference>
<keyword evidence="4 6" id="KW-0067">ATP-binding</keyword>
<accession>A0A6G5QFK0</accession>
<evidence type="ECO:0000256" key="2">
    <source>
        <dbReference type="ARBA" id="ARBA00022448"/>
    </source>
</evidence>
<keyword evidence="2" id="KW-0813">Transport</keyword>
<reference evidence="6 7" key="1">
    <citation type="submission" date="2016-07" db="EMBL/GenBank/DDBJ databases">
        <title>Comparative genomics of the Campylobacter concisus group.</title>
        <authorList>
            <person name="Miller W.G."/>
            <person name="Yee E."/>
            <person name="Chapman M.H."/>
            <person name="Huynh S."/>
            <person name="Bono J.L."/>
            <person name="On S.L.W."/>
            <person name="StLeger J."/>
            <person name="Foster G."/>
            <person name="Parker C.T."/>
        </authorList>
    </citation>
    <scope>NUCLEOTIDE SEQUENCE [LARGE SCALE GENOMIC DNA]</scope>
    <source>
        <strain evidence="6 7">CCUG 21559</strain>
    </source>
</reference>
<dbReference type="GO" id="GO:0016887">
    <property type="term" value="F:ATP hydrolysis activity"/>
    <property type="evidence" value="ECO:0007669"/>
    <property type="project" value="InterPro"/>
</dbReference>
<dbReference type="AlphaFoldDB" id="A0A6G5QFK0"/>
<dbReference type="PROSITE" id="PS50893">
    <property type="entry name" value="ABC_TRANSPORTER_2"/>
    <property type="match status" value="1"/>
</dbReference>
<evidence type="ECO:0000256" key="4">
    <source>
        <dbReference type="ARBA" id="ARBA00022840"/>
    </source>
</evidence>
<evidence type="ECO:0000259" key="5">
    <source>
        <dbReference type="PROSITE" id="PS50893"/>
    </source>
</evidence>
<gene>
    <name evidence="6" type="ORF">CMUC_0589</name>
</gene>
<dbReference type="InterPro" id="IPR050319">
    <property type="entry name" value="ABC_transp_ATP-bind"/>
</dbReference>
<proteinExistence type="inferred from homology"/>
<sequence length="247" mass="27870">MILELDKISHYYHASYLFKHTHEPVLDEINLDIKKGKCTALMGRSGSGKSTLAHIIMGLLKPSKGEIKFDGSPLLLDTLSQRRKFYSQAQLVFQDPISAVNPRFSTKEVLCEPLKHLFNLKKDEINARVEQICEVLYIKKSHLEQRALSLSGGELGRVCLARAMIVKPKLLILDESLSGFDLALSLDILNFLKTLKGKMSFIFITHDLRLARNFADEIVLLENGKIVEKTDCELKSEFGQKLQSAVL</sequence>
<dbReference type="InterPro" id="IPR003439">
    <property type="entry name" value="ABC_transporter-like_ATP-bd"/>
</dbReference>
<feature type="domain" description="ABC transporter" evidence="5">
    <location>
        <begin position="3"/>
        <end position="247"/>
    </location>
</feature>
<dbReference type="RefSeq" id="WP_171993533.1">
    <property type="nucleotide sequence ID" value="NZ_CP012542.1"/>
</dbReference>
<dbReference type="GO" id="GO:0055085">
    <property type="term" value="P:transmembrane transport"/>
    <property type="evidence" value="ECO:0007669"/>
    <property type="project" value="UniProtKB-ARBA"/>
</dbReference>
<dbReference type="InterPro" id="IPR003593">
    <property type="entry name" value="AAA+_ATPase"/>
</dbReference>
<name>A0A6G5QFK0_9BACT</name>
<dbReference type="SUPFAM" id="SSF52540">
    <property type="entry name" value="P-loop containing nucleoside triphosphate hydrolases"/>
    <property type="match status" value="1"/>
</dbReference>
<evidence type="ECO:0000256" key="1">
    <source>
        <dbReference type="ARBA" id="ARBA00005417"/>
    </source>
</evidence>
<evidence type="ECO:0000313" key="6">
    <source>
        <dbReference type="EMBL" id="QCD44394.1"/>
    </source>
</evidence>
<dbReference type="PANTHER" id="PTHR43776">
    <property type="entry name" value="TRANSPORT ATP-BINDING PROTEIN"/>
    <property type="match status" value="1"/>
</dbReference>
<dbReference type="EMBL" id="CP012542">
    <property type="protein sequence ID" value="QCD44394.1"/>
    <property type="molecule type" value="Genomic_DNA"/>
</dbReference>
<dbReference type="Proteomes" id="UP000503264">
    <property type="component" value="Chromosome"/>
</dbReference>
<evidence type="ECO:0000313" key="7">
    <source>
        <dbReference type="Proteomes" id="UP000503264"/>
    </source>
</evidence>
<dbReference type="GO" id="GO:0005524">
    <property type="term" value="F:ATP binding"/>
    <property type="evidence" value="ECO:0007669"/>
    <property type="project" value="UniProtKB-KW"/>
</dbReference>
<dbReference type="CDD" id="cd03257">
    <property type="entry name" value="ABC_NikE_OppD_transporters"/>
    <property type="match status" value="1"/>
</dbReference>
<dbReference type="PANTHER" id="PTHR43776:SF7">
    <property type="entry name" value="D,D-DIPEPTIDE TRANSPORT ATP-BINDING PROTEIN DDPF-RELATED"/>
    <property type="match status" value="1"/>
</dbReference>
<dbReference type="InterPro" id="IPR027417">
    <property type="entry name" value="P-loop_NTPase"/>
</dbReference>
<dbReference type="SMART" id="SM00382">
    <property type="entry name" value="AAA"/>
    <property type="match status" value="1"/>
</dbReference>